<name>A0A1E3RSD8_9MYCO</name>
<dbReference type="InterPro" id="IPR008979">
    <property type="entry name" value="Galactose-bd-like_sf"/>
</dbReference>
<gene>
    <name evidence="2" type="ORF">BHQ17_16025</name>
</gene>
<evidence type="ECO:0000259" key="1">
    <source>
        <dbReference type="Pfam" id="PF08530"/>
    </source>
</evidence>
<dbReference type="GO" id="GO:0008239">
    <property type="term" value="F:dipeptidyl-peptidase activity"/>
    <property type="evidence" value="ECO:0007669"/>
    <property type="project" value="InterPro"/>
</dbReference>
<sequence>MRLTATATAADTGWLATLQDVAPDGEVTDVTAGWLRASLRTVDDAASRDGAPVLPCTDAVAVPVGQDVEYRIPLVANARRFHPGHRVRIVLTSDDQDPQAPAIMNFRHASVGTSSLNTVRSSSRLLLPVLR</sequence>
<dbReference type="Proteomes" id="UP000094243">
    <property type="component" value="Unassembled WGS sequence"/>
</dbReference>
<comment type="caution">
    <text evidence="2">The sequence shown here is derived from an EMBL/GenBank/DDBJ whole genome shotgun (WGS) entry which is preliminary data.</text>
</comment>
<protein>
    <recommendedName>
        <fullName evidence="1">Xaa-Pro dipeptidyl-peptidase C-terminal domain-containing protein</fullName>
    </recommendedName>
</protein>
<proteinExistence type="predicted"/>
<reference evidence="3" key="1">
    <citation type="submission" date="2016-09" db="EMBL/GenBank/DDBJ databases">
        <authorList>
            <person name="Greninger A.L."/>
            <person name="Jerome K.R."/>
            <person name="Mcnair B."/>
            <person name="Wallis C."/>
            <person name="Fang F."/>
        </authorList>
    </citation>
    <scope>NUCLEOTIDE SEQUENCE [LARGE SCALE GENOMIC DNA]</scope>
    <source>
        <strain evidence="3">M7</strain>
    </source>
</reference>
<dbReference type="SUPFAM" id="SSF49785">
    <property type="entry name" value="Galactose-binding domain-like"/>
    <property type="match status" value="1"/>
</dbReference>
<accession>A0A1E3RSD8</accession>
<organism evidence="2 3">
    <name type="scientific">Mycolicibacterium holsaticum</name>
    <dbReference type="NCBI Taxonomy" id="152142"/>
    <lineage>
        <taxon>Bacteria</taxon>
        <taxon>Bacillati</taxon>
        <taxon>Actinomycetota</taxon>
        <taxon>Actinomycetes</taxon>
        <taxon>Mycobacteriales</taxon>
        <taxon>Mycobacteriaceae</taxon>
        <taxon>Mycolicibacterium</taxon>
    </lineage>
</organism>
<dbReference type="AlphaFoldDB" id="A0A1E3RSD8"/>
<dbReference type="Pfam" id="PF08530">
    <property type="entry name" value="PepX_C"/>
    <property type="match status" value="1"/>
</dbReference>
<feature type="domain" description="Xaa-Pro dipeptidyl-peptidase C-terminal" evidence="1">
    <location>
        <begin position="2"/>
        <end position="98"/>
    </location>
</feature>
<dbReference type="InterPro" id="IPR013736">
    <property type="entry name" value="Xaa-Pro_dipept_C"/>
</dbReference>
<evidence type="ECO:0000313" key="3">
    <source>
        <dbReference type="Proteomes" id="UP000094243"/>
    </source>
</evidence>
<evidence type="ECO:0000313" key="2">
    <source>
        <dbReference type="EMBL" id="ODQ92779.1"/>
    </source>
</evidence>
<dbReference type="Gene3D" id="2.60.120.260">
    <property type="entry name" value="Galactose-binding domain-like"/>
    <property type="match status" value="1"/>
</dbReference>
<keyword evidence="3" id="KW-1185">Reference proteome</keyword>
<dbReference type="EMBL" id="MIGZ01000092">
    <property type="protein sequence ID" value="ODQ92779.1"/>
    <property type="molecule type" value="Genomic_DNA"/>
</dbReference>